<dbReference type="SUPFAM" id="SSF50978">
    <property type="entry name" value="WD40 repeat-like"/>
    <property type="match status" value="1"/>
</dbReference>
<feature type="repeat" description="WD" evidence="3">
    <location>
        <begin position="41"/>
        <end position="71"/>
    </location>
</feature>
<gene>
    <name evidence="4" type="ORF">QE152_g7969</name>
</gene>
<dbReference type="PROSITE" id="PS50082">
    <property type="entry name" value="WD_REPEATS_2"/>
    <property type="match status" value="2"/>
</dbReference>
<feature type="repeat" description="WD" evidence="3">
    <location>
        <begin position="80"/>
        <end position="119"/>
    </location>
</feature>
<sequence length="317" mass="34667">MLDAFAKAASLSLYSSASYSLQQTRKLFTMPLQVKAKTKPEDKHSADVNTLIYHNGKLYSGADDGKIIVWDKDLNKLKEVKAHPTTVYCLAFGNDTLYSCSNDGALYSWDPETLEQKSKLLQLENELYRLAFSDGVLYSCDDQGNVRSHADNVVKGIYALLEPLQPLRELIVHDKCIYTVRDLDLVLTEMKGDKLFEIRATFPGRAPMCLVGNKLCFSSRGGKDIVIGDGVSPYKHVCEVKNAHELVINALTGTSNGTNCLYSGSWDKLVKQWKIEDGALNLANSVDVGVVVNVLASGEGGIVYAGCGDGSVVRVDA</sequence>
<dbReference type="EMBL" id="JASPKY010000060">
    <property type="protein sequence ID" value="KAK9744334.1"/>
    <property type="molecule type" value="Genomic_DNA"/>
</dbReference>
<protein>
    <submittedName>
        <fullName evidence="4">WD domain, G-beta repeat</fullName>
    </submittedName>
</protein>
<dbReference type="InterPro" id="IPR001680">
    <property type="entry name" value="WD40_rpt"/>
</dbReference>
<organism evidence="4 5">
    <name type="scientific">Popillia japonica</name>
    <name type="common">Japanese beetle</name>
    <dbReference type="NCBI Taxonomy" id="7064"/>
    <lineage>
        <taxon>Eukaryota</taxon>
        <taxon>Metazoa</taxon>
        <taxon>Ecdysozoa</taxon>
        <taxon>Arthropoda</taxon>
        <taxon>Hexapoda</taxon>
        <taxon>Insecta</taxon>
        <taxon>Pterygota</taxon>
        <taxon>Neoptera</taxon>
        <taxon>Endopterygota</taxon>
        <taxon>Coleoptera</taxon>
        <taxon>Polyphaga</taxon>
        <taxon>Scarabaeiformia</taxon>
        <taxon>Scarabaeidae</taxon>
        <taxon>Rutelinae</taxon>
        <taxon>Popillia</taxon>
    </lineage>
</organism>
<evidence type="ECO:0000256" key="3">
    <source>
        <dbReference type="PROSITE-ProRule" id="PRU00221"/>
    </source>
</evidence>
<dbReference type="InterPro" id="IPR015943">
    <property type="entry name" value="WD40/YVTN_repeat-like_dom_sf"/>
</dbReference>
<dbReference type="PANTHER" id="PTHR19848:SF8">
    <property type="entry name" value="F-BOX AND WD REPEAT DOMAIN CONTAINING 7"/>
    <property type="match status" value="1"/>
</dbReference>
<proteinExistence type="predicted"/>
<reference evidence="4 5" key="1">
    <citation type="journal article" date="2024" name="BMC Genomics">
        <title>De novo assembly and annotation of Popillia japonica's genome with initial clues to its potential as an invasive pest.</title>
        <authorList>
            <person name="Cucini C."/>
            <person name="Boschi S."/>
            <person name="Funari R."/>
            <person name="Cardaioli E."/>
            <person name="Iannotti N."/>
            <person name="Marturano G."/>
            <person name="Paoli F."/>
            <person name="Bruttini M."/>
            <person name="Carapelli A."/>
            <person name="Frati F."/>
            <person name="Nardi F."/>
        </authorList>
    </citation>
    <scope>NUCLEOTIDE SEQUENCE [LARGE SCALE GENOMIC DNA]</scope>
    <source>
        <strain evidence="4">DMR45628</strain>
    </source>
</reference>
<name>A0AAW1MCQ0_POPJA</name>
<dbReference type="Proteomes" id="UP001458880">
    <property type="component" value="Unassembled WGS sequence"/>
</dbReference>
<dbReference type="InterPro" id="IPR036322">
    <property type="entry name" value="WD40_repeat_dom_sf"/>
</dbReference>
<accession>A0AAW1MCQ0</accession>
<evidence type="ECO:0000256" key="2">
    <source>
        <dbReference type="ARBA" id="ARBA00022737"/>
    </source>
</evidence>
<keyword evidence="2" id="KW-0677">Repeat</keyword>
<evidence type="ECO:0000256" key="1">
    <source>
        <dbReference type="ARBA" id="ARBA00022574"/>
    </source>
</evidence>
<evidence type="ECO:0000313" key="5">
    <source>
        <dbReference type="Proteomes" id="UP001458880"/>
    </source>
</evidence>
<comment type="caution">
    <text evidence="4">The sequence shown here is derived from an EMBL/GenBank/DDBJ whole genome shotgun (WGS) entry which is preliminary data.</text>
</comment>
<dbReference type="SMART" id="SM00320">
    <property type="entry name" value="WD40"/>
    <property type="match status" value="3"/>
</dbReference>
<dbReference type="Gene3D" id="2.130.10.10">
    <property type="entry name" value="YVTN repeat-like/Quinoprotein amine dehydrogenase"/>
    <property type="match status" value="2"/>
</dbReference>
<dbReference type="PANTHER" id="PTHR19848">
    <property type="entry name" value="WD40 REPEAT PROTEIN"/>
    <property type="match status" value="1"/>
</dbReference>
<evidence type="ECO:0000313" key="4">
    <source>
        <dbReference type="EMBL" id="KAK9744334.1"/>
    </source>
</evidence>
<keyword evidence="5" id="KW-1185">Reference proteome</keyword>
<keyword evidence="1 3" id="KW-0853">WD repeat</keyword>
<dbReference type="AlphaFoldDB" id="A0AAW1MCQ0"/>
<dbReference type="Pfam" id="PF00400">
    <property type="entry name" value="WD40"/>
    <property type="match status" value="3"/>
</dbReference>